<proteinExistence type="predicted"/>
<organism evidence="1 2">
    <name type="scientific">Parnassius apollo</name>
    <name type="common">Apollo butterfly</name>
    <name type="synonym">Papilio apollo</name>
    <dbReference type="NCBI Taxonomy" id="110799"/>
    <lineage>
        <taxon>Eukaryota</taxon>
        <taxon>Metazoa</taxon>
        <taxon>Ecdysozoa</taxon>
        <taxon>Arthropoda</taxon>
        <taxon>Hexapoda</taxon>
        <taxon>Insecta</taxon>
        <taxon>Pterygota</taxon>
        <taxon>Neoptera</taxon>
        <taxon>Endopterygota</taxon>
        <taxon>Lepidoptera</taxon>
        <taxon>Glossata</taxon>
        <taxon>Ditrysia</taxon>
        <taxon>Papilionoidea</taxon>
        <taxon>Papilionidae</taxon>
        <taxon>Parnassiinae</taxon>
        <taxon>Parnassini</taxon>
        <taxon>Parnassius</taxon>
        <taxon>Parnassius</taxon>
    </lineage>
</organism>
<name>A0A8S3WKS2_PARAO</name>
<keyword evidence="2" id="KW-1185">Reference proteome</keyword>
<protein>
    <submittedName>
        <fullName evidence="1">(apollo) hypothetical protein</fullName>
    </submittedName>
</protein>
<gene>
    <name evidence="1" type="ORF">PAPOLLO_LOCUS7412</name>
</gene>
<accession>A0A8S3WKS2</accession>
<sequence>MDESNMSCEDLTTCETTVEISRPFMDTVENKPTSSGCTPAASIALDQFSRLLDFKLDTKLDSFQTSLTRTIRKEVSDQIAKLKSEFTVTTDFLTGAQRDVKAEHKTFSDRVRKLEDEKMELQPELSQMN</sequence>
<dbReference type="EMBL" id="CAJQZP010000518">
    <property type="protein sequence ID" value="CAG4965526.1"/>
    <property type="molecule type" value="Genomic_DNA"/>
</dbReference>
<evidence type="ECO:0000313" key="2">
    <source>
        <dbReference type="Proteomes" id="UP000691718"/>
    </source>
</evidence>
<evidence type="ECO:0000313" key="1">
    <source>
        <dbReference type="EMBL" id="CAG4965526.1"/>
    </source>
</evidence>
<dbReference type="OrthoDB" id="7479742at2759"/>
<dbReference type="AlphaFoldDB" id="A0A8S3WKS2"/>
<dbReference type="Proteomes" id="UP000691718">
    <property type="component" value="Unassembled WGS sequence"/>
</dbReference>
<reference evidence="1" key="1">
    <citation type="submission" date="2021-04" db="EMBL/GenBank/DDBJ databases">
        <authorList>
            <person name="Tunstrom K."/>
        </authorList>
    </citation>
    <scope>NUCLEOTIDE SEQUENCE</scope>
</reference>
<comment type="caution">
    <text evidence="1">The sequence shown here is derived from an EMBL/GenBank/DDBJ whole genome shotgun (WGS) entry which is preliminary data.</text>
</comment>